<evidence type="ECO:0000256" key="6">
    <source>
        <dbReference type="SAM" id="Phobius"/>
    </source>
</evidence>
<evidence type="ECO:0000256" key="4">
    <source>
        <dbReference type="ARBA" id="ARBA00023136"/>
    </source>
</evidence>
<dbReference type="Pfam" id="PF06305">
    <property type="entry name" value="LapA_dom"/>
    <property type="match status" value="1"/>
</dbReference>
<dbReference type="GO" id="GO:0005886">
    <property type="term" value="C:plasma membrane"/>
    <property type="evidence" value="ECO:0007669"/>
    <property type="project" value="InterPro"/>
</dbReference>
<dbReference type="Proteomes" id="UP000885779">
    <property type="component" value="Unassembled WGS sequence"/>
</dbReference>
<name>A0A7V4WWB4_CALAY</name>
<feature type="transmembrane region" description="Helical" evidence="6">
    <location>
        <begin position="42"/>
        <end position="61"/>
    </location>
</feature>
<organism evidence="8">
    <name type="scientific">Caldithrix abyssi</name>
    <dbReference type="NCBI Taxonomy" id="187145"/>
    <lineage>
        <taxon>Bacteria</taxon>
        <taxon>Pseudomonadati</taxon>
        <taxon>Calditrichota</taxon>
        <taxon>Calditrichia</taxon>
        <taxon>Calditrichales</taxon>
        <taxon>Calditrichaceae</taxon>
        <taxon>Caldithrix</taxon>
    </lineage>
</organism>
<keyword evidence="5" id="KW-0175">Coiled coil</keyword>
<evidence type="ECO:0000256" key="1">
    <source>
        <dbReference type="ARBA" id="ARBA00022475"/>
    </source>
</evidence>
<evidence type="ECO:0000259" key="7">
    <source>
        <dbReference type="Pfam" id="PF06305"/>
    </source>
</evidence>
<sequence length="110" mass="12496">MRLVGIFLWIIVGAIILWFFSLNLNQHVDINLFNAQYQNVNLVTVIFISVFIGVIFGALLLSSQVLKAKTEVASVKKENRKLLKELEGLRNLSIDEIPEADTKIEPDRDL</sequence>
<proteinExistence type="predicted"/>
<accession>A0A7V4WWB4</accession>
<reference evidence="8" key="1">
    <citation type="journal article" date="2020" name="mSystems">
        <title>Genome- and Community-Level Interaction Insights into Carbon Utilization and Element Cycling Functions of Hydrothermarchaeota in Hydrothermal Sediment.</title>
        <authorList>
            <person name="Zhou Z."/>
            <person name="Liu Y."/>
            <person name="Xu W."/>
            <person name="Pan J."/>
            <person name="Luo Z.H."/>
            <person name="Li M."/>
        </authorList>
    </citation>
    <scope>NUCLEOTIDE SEQUENCE [LARGE SCALE GENOMIC DNA]</scope>
    <source>
        <strain evidence="8">HyVt-577</strain>
    </source>
</reference>
<keyword evidence="4 6" id="KW-0472">Membrane</keyword>
<keyword evidence="2 6" id="KW-0812">Transmembrane</keyword>
<evidence type="ECO:0000256" key="5">
    <source>
        <dbReference type="SAM" id="Coils"/>
    </source>
</evidence>
<keyword evidence="3 6" id="KW-1133">Transmembrane helix</keyword>
<dbReference type="EMBL" id="DRQG01000128">
    <property type="protein sequence ID" value="HGY56748.1"/>
    <property type="molecule type" value="Genomic_DNA"/>
</dbReference>
<gene>
    <name evidence="8" type="ORF">ENK44_13665</name>
</gene>
<feature type="domain" description="Lipopolysaccharide assembly protein A" evidence="7">
    <location>
        <begin position="25"/>
        <end position="87"/>
    </location>
</feature>
<dbReference type="InterPro" id="IPR010445">
    <property type="entry name" value="LapA_dom"/>
</dbReference>
<comment type="caution">
    <text evidence="8">The sequence shown here is derived from an EMBL/GenBank/DDBJ whole genome shotgun (WGS) entry which is preliminary data.</text>
</comment>
<evidence type="ECO:0000256" key="2">
    <source>
        <dbReference type="ARBA" id="ARBA00022692"/>
    </source>
</evidence>
<dbReference type="AlphaFoldDB" id="A0A7V4WWB4"/>
<evidence type="ECO:0000256" key="3">
    <source>
        <dbReference type="ARBA" id="ARBA00022989"/>
    </source>
</evidence>
<feature type="coiled-coil region" evidence="5">
    <location>
        <begin position="65"/>
        <end position="92"/>
    </location>
</feature>
<protein>
    <submittedName>
        <fullName evidence="8">LapA family protein</fullName>
    </submittedName>
</protein>
<keyword evidence="1" id="KW-1003">Cell membrane</keyword>
<feature type="transmembrane region" description="Helical" evidence="6">
    <location>
        <begin position="5"/>
        <end position="22"/>
    </location>
</feature>
<evidence type="ECO:0000313" key="8">
    <source>
        <dbReference type="EMBL" id="HGY56748.1"/>
    </source>
</evidence>